<dbReference type="Pfam" id="PF06522">
    <property type="entry name" value="B12D"/>
    <property type="match status" value="1"/>
</dbReference>
<evidence type="ECO:0000256" key="5">
    <source>
        <dbReference type="ARBA" id="ARBA00022792"/>
    </source>
</evidence>
<evidence type="ECO:0000313" key="13">
    <source>
        <dbReference type="EMBL" id="CAD7678417.1"/>
    </source>
</evidence>
<evidence type="ECO:0000256" key="1">
    <source>
        <dbReference type="ARBA" id="ARBA00004434"/>
    </source>
</evidence>
<dbReference type="GO" id="GO:0005743">
    <property type="term" value="C:mitochondrial inner membrane"/>
    <property type="evidence" value="ECO:0007669"/>
    <property type="project" value="UniProtKB-SubCell"/>
</dbReference>
<evidence type="ECO:0000313" key="14">
    <source>
        <dbReference type="Proteomes" id="UP000645828"/>
    </source>
</evidence>
<dbReference type="EMBL" id="CAJHUB010000681">
    <property type="protein sequence ID" value="CAD7678417.1"/>
    <property type="molecule type" value="Genomic_DNA"/>
</dbReference>
<keyword evidence="8" id="KW-0496">Mitochondrion</keyword>
<keyword evidence="2" id="KW-0813">Transport</keyword>
<evidence type="ECO:0000256" key="9">
    <source>
        <dbReference type="ARBA" id="ARBA00023136"/>
    </source>
</evidence>
<evidence type="ECO:0000256" key="10">
    <source>
        <dbReference type="ARBA" id="ARBA00038186"/>
    </source>
</evidence>
<comment type="subcellular location">
    <subcellularLocation>
        <location evidence="1">Mitochondrion inner membrane</location>
        <topology evidence="1">Single-pass membrane protein</topology>
    </subcellularLocation>
</comment>
<organism evidence="13 14">
    <name type="scientific">Nyctereutes procyonoides</name>
    <name type="common">Raccoon dog</name>
    <name type="synonym">Canis procyonoides</name>
    <dbReference type="NCBI Taxonomy" id="34880"/>
    <lineage>
        <taxon>Eukaryota</taxon>
        <taxon>Metazoa</taxon>
        <taxon>Chordata</taxon>
        <taxon>Craniata</taxon>
        <taxon>Vertebrata</taxon>
        <taxon>Euteleostomi</taxon>
        <taxon>Mammalia</taxon>
        <taxon>Eutheria</taxon>
        <taxon>Laurasiatheria</taxon>
        <taxon>Carnivora</taxon>
        <taxon>Caniformia</taxon>
        <taxon>Canidae</taxon>
        <taxon>Nyctereutes</taxon>
    </lineage>
</organism>
<dbReference type="Proteomes" id="UP000645828">
    <property type="component" value="Unassembled WGS sequence"/>
</dbReference>
<accession>A0A811YT76</accession>
<evidence type="ECO:0000256" key="8">
    <source>
        <dbReference type="ARBA" id="ARBA00023128"/>
    </source>
</evidence>
<keyword evidence="5" id="KW-0999">Mitochondrion inner membrane</keyword>
<dbReference type="AlphaFoldDB" id="A0A811YT76"/>
<comment type="similarity">
    <text evidence="10">Belongs to the complex IV NDUFA4 subunit family.</text>
</comment>
<evidence type="ECO:0000256" key="4">
    <source>
        <dbReference type="ARBA" id="ARBA00022692"/>
    </source>
</evidence>
<keyword evidence="6" id="KW-0249">Electron transport</keyword>
<dbReference type="PANTHER" id="PTHR14256">
    <property type="entry name" value="NADH-UBIQUINONE OXIDOREDUCTASE MLRQ SUBUNIT"/>
    <property type="match status" value="1"/>
</dbReference>
<evidence type="ECO:0000256" key="7">
    <source>
        <dbReference type="ARBA" id="ARBA00022989"/>
    </source>
</evidence>
<proteinExistence type="inferred from homology"/>
<sequence>MKHPSSILLFVFIGVEGTGAVLYILGLALFDPEVSWDRKNYPESWKKLGPHDQYKLYSVKIDYSKLKKEGPDF</sequence>
<gene>
    <name evidence="13" type="ORF">NYPRO_LOCUS11215</name>
</gene>
<evidence type="ECO:0000256" key="11">
    <source>
        <dbReference type="ARBA" id="ARBA00041121"/>
    </source>
</evidence>
<evidence type="ECO:0000256" key="3">
    <source>
        <dbReference type="ARBA" id="ARBA00022660"/>
    </source>
</evidence>
<protein>
    <recommendedName>
        <fullName evidence="11">Cytochrome c oxidase subunit NDUFA4</fullName>
    </recommendedName>
</protein>
<comment type="caution">
    <text evidence="13">The sequence shown here is derived from an EMBL/GenBank/DDBJ whole genome shotgun (WGS) entry which is preliminary data.</text>
</comment>
<keyword evidence="4 12" id="KW-0812">Transmembrane</keyword>
<keyword evidence="14" id="KW-1185">Reference proteome</keyword>
<name>A0A811YT76_NYCPR</name>
<dbReference type="PANTHER" id="PTHR14256:SF4">
    <property type="entry name" value="CYTOCHROME C OXIDASE SUBUNIT NDUFA4"/>
    <property type="match status" value="1"/>
</dbReference>
<evidence type="ECO:0000256" key="2">
    <source>
        <dbReference type="ARBA" id="ARBA00022448"/>
    </source>
</evidence>
<evidence type="ECO:0000256" key="6">
    <source>
        <dbReference type="ARBA" id="ARBA00022982"/>
    </source>
</evidence>
<feature type="transmembrane region" description="Helical" evidence="12">
    <location>
        <begin position="7"/>
        <end position="30"/>
    </location>
</feature>
<keyword evidence="9 12" id="KW-0472">Membrane</keyword>
<keyword evidence="7 12" id="KW-1133">Transmembrane helix</keyword>
<dbReference type="InterPro" id="IPR010530">
    <property type="entry name" value="B12D"/>
</dbReference>
<keyword evidence="3" id="KW-0679">Respiratory chain</keyword>
<evidence type="ECO:0000256" key="12">
    <source>
        <dbReference type="SAM" id="Phobius"/>
    </source>
</evidence>
<reference evidence="13" key="1">
    <citation type="submission" date="2020-12" db="EMBL/GenBank/DDBJ databases">
        <authorList>
            <consortium name="Molecular Ecology Group"/>
        </authorList>
    </citation>
    <scope>NUCLEOTIDE SEQUENCE</scope>
    <source>
        <strain evidence="13">TBG_1078</strain>
    </source>
</reference>